<feature type="transmembrane region" description="Helical" evidence="9">
    <location>
        <begin position="14"/>
        <end position="34"/>
    </location>
</feature>
<dbReference type="PANTHER" id="PTHR34308">
    <property type="entry name" value="COBALAMIN BIOSYNTHESIS PROTEIN CBIB"/>
    <property type="match status" value="1"/>
</dbReference>
<evidence type="ECO:0000256" key="4">
    <source>
        <dbReference type="ARBA" id="ARBA00022475"/>
    </source>
</evidence>
<dbReference type="GO" id="GO:0005886">
    <property type="term" value="C:plasma membrane"/>
    <property type="evidence" value="ECO:0007669"/>
    <property type="project" value="UniProtKB-SubCell"/>
</dbReference>
<dbReference type="Pfam" id="PF03186">
    <property type="entry name" value="CobD_Cbib"/>
    <property type="match status" value="1"/>
</dbReference>
<sequence>MSLSLLLEVGAKPAAGFILLIALALDAAAGEAWGPFKRLPHPVRPLGWLIAGLDRRLNRDERSPGDRFARGVLVALFVSVLAAGVGWAITVLAAALPFGWLIELALVIALLAQRSLYRHVFAVADALERGGLDAGREAVGHIVGRDVTRLDGAGVARAAIESCAENFSDGVIAPAFWYLILGLPGMLAYKAVNTMDSMIGHRTPRHQAFGAAAARLDDLLNLVPARAAALMIGLAALAVPRTRPGAALTIAWRDAGKHRSPNAGWPEAAMAGALDLALAGPRRYGTEVVDDPWLGAGTAQATPKDIRRALAVFVMACLINALAVLTVSVVGSAM</sequence>
<evidence type="ECO:0000256" key="8">
    <source>
        <dbReference type="ARBA" id="ARBA00023136"/>
    </source>
</evidence>
<keyword evidence="4" id="KW-1003">Cell membrane</keyword>
<accession>A0A380T933</accession>
<keyword evidence="5" id="KW-0169">Cobalamin biosynthesis</keyword>
<evidence type="ECO:0000256" key="3">
    <source>
        <dbReference type="ARBA" id="ARBA00006263"/>
    </source>
</evidence>
<evidence type="ECO:0000256" key="6">
    <source>
        <dbReference type="ARBA" id="ARBA00022692"/>
    </source>
</evidence>
<evidence type="ECO:0000256" key="1">
    <source>
        <dbReference type="ARBA" id="ARBA00004651"/>
    </source>
</evidence>
<evidence type="ECO:0000256" key="7">
    <source>
        <dbReference type="ARBA" id="ARBA00022989"/>
    </source>
</evidence>
<protein>
    <submittedName>
        <fullName evidence="10">Cobalamin biosynthesis protein CobD</fullName>
    </submittedName>
</protein>
<gene>
    <name evidence="10" type="primary">cobD</name>
    <name evidence="10" type="ORF">DF3PB_1400008</name>
</gene>
<keyword evidence="8 9" id="KW-0472">Membrane</keyword>
<evidence type="ECO:0000256" key="2">
    <source>
        <dbReference type="ARBA" id="ARBA00004953"/>
    </source>
</evidence>
<proteinExistence type="inferred from homology"/>
<dbReference type="HAMAP" id="MF_00024">
    <property type="entry name" value="CobD_CbiB"/>
    <property type="match status" value="1"/>
</dbReference>
<evidence type="ECO:0000256" key="5">
    <source>
        <dbReference type="ARBA" id="ARBA00022573"/>
    </source>
</evidence>
<dbReference type="EMBL" id="UIDG01000047">
    <property type="protein sequence ID" value="SUS04707.1"/>
    <property type="molecule type" value="Genomic_DNA"/>
</dbReference>
<organism evidence="10">
    <name type="scientific">metagenome</name>
    <dbReference type="NCBI Taxonomy" id="256318"/>
    <lineage>
        <taxon>unclassified sequences</taxon>
        <taxon>metagenomes</taxon>
    </lineage>
</organism>
<reference evidence="10" key="1">
    <citation type="submission" date="2018-07" db="EMBL/GenBank/DDBJ databases">
        <authorList>
            <person name="Quirk P.G."/>
            <person name="Krulwich T.A."/>
        </authorList>
    </citation>
    <scope>NUCLEOTIDE SEQUENCE</scope>
</reference>
<comment type="subcellular location">
    <subcellularLocation>
        <location evidence="1">Cell membrane</location>
        <topology evidence="1">Multi-pass membrane protein</topology>
    </subcellularLocation>
</comment>
<dbReference type="NCBIfam" id="TIGR00380">
    <property type="entry name" value="cobal_cbiB"/>
    <property type="match status" value="1"/>
</dbReference>
<feature type="transmembrane region" description="Helical" evidence="9">
    <location>
        <begin position="68"/>
        <end position="89"/>
    </location>
</feature>
<evidence type="ECO:0000313" key="10">
    <source>
        <dbReference type="EMBL" id="SUS04707.1"/>
    </source>
</evidence>
<comment type="pathway">
    <text evidence="2">Cofactor biosynthesis; adenosylcobalamin biosynthesis.</text>
</comment>
<dbReference type="GO" id="GO:0009236">
    <property type="term" value="P:cobalamin biosynthetic process"/>
    <property type="evidence" value="ECO:0007669"/>
    <property type="project" value="UniProtKB-UniPathway"/>
</dbReference>
<dbReference type="GO" id="GO:0048472">
    <property type="term" value="F:threonine-phosphate decarboxylase activity"/>
    <property type="evidence" value="ECO:0007669"/>
    <property type="project" value="InterPro"/>
</dbReference>
<feature type="transmembrane region" description="Helical" evidence="9">
    <location>
        <begin position="310"/>
        <end position="331"/>
    </location>
</feature>
<name>A0A380T933_9ZZZZ</name>
<evidence type="ECO:0000256" key="9">
    <source>
        <dbReference type="SAM" id="Phobius"/>
    </source>
</evidence>
<dbReference type="AlphaFoldDB" id="A0A380T933"/>
<keyword evidence="7 9" id="KW-1133">Transmembrane helix</keyword>
<comment type="similarity">
    <text evidence="3">Belongs to the CobD/CbiB family.</text>
</comment>
<keyword evidence="6 9" id="KW-0812">Transmembrane</keyword>
<dbReference type="PANTHER" id="PTHR34308:SF1">
    <property type="entry name" value="COBALAMIN BIOSYNTHESIS PROTEIN CBIB"/>
    <property type="match status" value="1"/>
</dbReference>
<dbReference type="InterPro" id="IPR004485">
    <property type="entry name" value="Cobalamin_biosynth_CobD/CbiB"/>
</dbReference>
<dbReference type="UniPathway" id="UPA00148"/>